<dbReference type="PROSITE" id="PS51819">
    <property type="entry name" value="VOC"/>
    <property type="match status" value="1"/>
</dbReference>
<dbReference type="InterPro" id="IPR004360">
    <property type="entry name" value="Glyas_Fos-R_dOase_dom"/>
</dbReference>
<organism evidence="2 3">
    <name type="scientific">Spirochaeta isovalerica</name>
    <dbReference type="NCBI Taxonomy" id="150"/>
    <lineage>
        <taxon>Bacteria</taxon>
        <taxon>Pseudomonadati</taxon>
        <taxon>Spirochaetota</taxon>
        <taxon>Spirochaetia</taxon>
        <taxon>Spirochaetales</taxon>
        <taxon>Spirochaetaceae</taxon>
        <taxon>Spirochaeta</taxon>
    </lineage>
</organism>
<feature type="domain" description="VOC" evidence="1">
    <location>
        <begin position="4"/>
        <end position="123"/>
    </location>
</feature>
<reference evidence="2 3" key="1">
    <citation type="submission" date="2020-08" db="EMBL/GenBank/DDBJ databases">
        <title>Genomic Encyclopedia of Type Strains, Phase IV (KMG-IV): sequencing the most valuable type-strain genomes for metagenomic binning, comparative biology and taxonomic classification.</title>
        <authorList>
            <person name="Goeker M."/>
        </authorList>
    </citation>
    <scope>NUCLEOTIDE SEQUENCE [LARGE SCALE GENOMIC DNA]</scope>
    <source>
        <strain evidence="2 3">DSM 2461</strain>
    </source>
</reference>
<accession>A0A841R9P1</accession>
<dbReference type="GO" id="GO:0016829">
    <property type="term" value="F:lyase activity"/>
    <property type="evidence" value="ECO:0007669"/>
    <property type="project" value="UniProtKB-KW"/>
</dbReference>
<dbReference type="AlphaFoldDB" id="A0A841R9P1"/>
<evidence type="ECO:0000313" key="3">
    <source>
        <dbReference type="Proteomes" id="UP000587760"/>
    </source>
</evidence>
<comment type="caution">
    <text evidence="2">The sequence shown here is derived from an EMBL/GenBank/DDBJ whole genome shotgun (WGS) entry which is preliminary data.</text>
</comment>
<keyword evidence="2" id="KW-0456">Lyase</keyword>
<keyword evidence="2" id="KW-0560">Oxidoreductase</keyword>
<protein>
    <submittedName>
        <fullName evidence="2">Catechol 2,3-dioxygenase-like lactoylglutathione lyase family enzyme</fullName>
    </submittedName>
</protein>
<dbReference type="Proteomes" id="UP000587760">
    <property type="component" value="Unassembled WGS sequence"/>
</dbReference>
<dbReference type="SUPFAM" id="SSF54593">
    <property type="entry name" value="Glyoxalase/Bleomycin resistance protein/Dihydroxybiphenyl dioxygenase"/>
    <property type="match status" value="1"/>
</dbReference>
<keyword evidence="2" id="KW-0223">Dioxygenase</keyword>
<dbReference type="InterPro" id="IPR037523">
    <property type="entry name" value="VOC_core"/>
</dbReference>
<dbReference type="Gene3D" id="3.10.180.10">
    <property type="entry name" value="2,3-Dihydroxybiphenyl 1,2-Dioxygenase, domain 1"/>
    <property type="match status" value="1"/>
</dbReference>
<proteinExistence type="predicted"/>
<dbReference type="InterPro" id="IPR029068">
    <property type="entry name" value="Glyas_Bleomycin-R_OHBP_Dase"/>
</dbReference>
<dbReference type="GO" id="GO:0051213">
    <property type="term" value="F:dioxygenase activity"/>
    <property type="evidence" value="ECO:0007669"/>
    <property type="project" value="UniProtKB-KW"/>
</dbReference>
<keyword evidence="3" id="KW-1185">Reference proteome</keyword>
<name>A0A841R9P1_9SPIO</name>
<gene>
    <name evidence="2" type="ORF">HNR50_001739</name>
</gene>
<sequence>MKFTIEHLGIMAENPRSLADWYITVLGFRELYEPEGKGMPVFVRDEKGVTLEFFQKPDFYEYPGDEARKNQHLSLSVSDFDQAVTALEGAGVIFNDDPFTIFMGGRVRFFQDPEGNWIHLIYRPEMPW</sequence>
<dbReference type="RefSeq" id="WP_184745896.1">
    <property type="nucleotide sequence ID" value="NZ_JACHGJ010000002.1"/>
</dbReference>
<dbReference type="Pfam" id="PF00903">
    <property type="entry name" value="Glyoxalase"/>
    <property type="match status" value="1"/>
</dbReference>
<dbReference type="EMBL" id="JACHGJ010000002">
    <property type="protein sequence ID" value="MBB6480081.1"/>
    <property type="molecule type" value="Genomic_DNA"/>
</dbReference>
<dbReference type="CDD" id="cd06587">
    <property type="entry name" value="VOC"/>
    <property type="match status" value="1"/>
</dbReference>
<evidence type="ECO:0000259" key="1">
    <source>
        <dbReference type="PROSITE" id="PS51819"/>
    </source>
</evidence>
<evidence type="ECO:0000313" key="2">
    <source>
        <dbReference type="EMBL" id="MBB6480081.1"/>
    </source>
</evidence>